<feature type="domain" description="Cyclic nucleotide-binding" evidence="1">
    <location>
        <begin position="203"/>
        <end position="298"/>
    </location>
</feature>
<gene>
    <name evidence="2" type="ORF">PPSIR1_26378</name>
</gene>
<proteinExistence type="predicted"/>
<reference evidence="2 3" key="1">
    <citation type="submission" date="2007-06" db="EMBL/GenBank/DDBJ databases">
        <authorList>
            <person name="Shimkets L."/>
            <person name="Ferriera S."/>
            <person name="Johnson J."/>
            <person name="Kravitz S."/>
            <person name="Beeson K."/>
            <person name="Sutton G."/>
            <person name="Rogers Y.-H."/>
            <person name="Friedman R."/>
            <person name="Frazier M."/>
            <person name="Venter J.C."/>
        </authorList>
    </citation>
    <scope>NUCLEOTIDE SEQUENCE [LARGE SCALE GENOMIC DNA]</scope>
    <source>
        <strain evidence="2 3">SIR-1</strain>
    </source>
</reference>
<keyword evidence="3" id="KW-1185">Reference proteome</keyword>
<dbReference type="eggNOG" id="COG3207">
    <property type="taxonomic scope" value="Bacteria"/>
</dbReference>
<dbReference type="EMBL" id="ABCS01000048">
    <property type="protein sequence ID" value="EDM77311.1"/>
    <property type="molecule type" value="Genomic_DNA"/>
</dbReference>
<dbReference type="RefSeq" id="WP_006973528.1">
    <property type="nucleotide sequence ID" value="NZ_ABCS01000048.1"/>
</dbReference>
<dbReference type="SMART" id="SM00100">
    <property type="entry name" value="cNMP"/>
    <property type="match status" value="2"/>
</dbReference>
<dbReference type="PANTHER" id="PTHR37285:SF5">
    <property type="entry name" value="SPORE WALL MATURATION PROTEIN DIT1"/>
    <property type="match status" value="1"/>
</dbReference>
<name>A6G9Y6_9BACT</name>
<dbReference type="Gene3D" id="2.60.120.10">
    <property type="entry name" value="Jelly Rolls"/>
    <property type="match status" value="2"/>
</dbReference>
<feature type="domain" description="Cyclic nucleotide-binding" evidence="1">
    <location>
        <begin position="33"/>
        <end position="150"/>
    </location>
</feature>
<comment type="caution">
    <text evidence="2">The sequence shown here is derived from an EMBL/GenBank/DDBJ whole genome shotgun (WGS) entry which is preliminary data.</text>
</comment>
<dbReference type="SUPFAM" id="SSF51206">
    <property type="entry name" value="cAMP-binding domain-like"/>
    <property type="match status" value="2"/>
</dbReference>
<dbReference type="InterPro" id="IPR018490">
    <property type="entry name" value="cNMP-bd_dom_sf"/>
</dbReference>
<dbReference type="PANTHER" id="PTHR37285">
    <property type="entry name" value="SPORE WALL MATURATION PROTEIN DIT1"/>
    <property type="match status" value="1"/>
</dbReference>
<evidence type="ECO:0000313" key="3">
    <source>
        <dbReference type="Proteomes" id="UP000005801"/>
    </source>
</evidence>
<dbReference type="PROSITE" id="PS00889">
    <property type="entry name" value="CNMP_BINDING_2"/>
    <property type="match status" value="1"/>
</dbReference>
<organism evidence="2 3">
    <name type="scientific">Plesiocystis pacifica SIR-1</name>
    <dbReference type="NCBI Taxonomy" id="391625"/>
    <lineage>
        <taxon>Bacteria</taxon>
        <taxon>Pseudomonadati</taxon>
        <taxon>Myxococcota</taxon>
        <taxon>Polyangia</taxon>
        <taxon>Nannocystales</taxon>
        <taxon>Nannocystaceae</taxon>
        <taxon>Plesiocystis</taxon>
    </lineage>
</organism>
<dbReference type="OrthoDB" id="860574at2"/>
<protein>
    <submittedName>
        <fullName evidence="2">Pyoverdine biosynthesis</fullName>
    </submittedName>
</protein>
<dbReference type="Pfam" id="PF05141">
    <property type="entry name" value="DIT1_PvcA"/>
    <property type="match status" value="1"/>
</dbReference>
<dbReference type="PROSITE" id="PS50042">
    <property type="entry name" value="CNMP_BINDING_3"/>
    <property type="match status" value="2"/>
</dbReference>
<dbReference type="InterPro" id="IPR014710">
    <property type="entry name" value="RmlC-like_jellyroll"/>
</dbReference>
<evidence type="ECO:0000313" key="2">
    <source>
        <dbReference type="EMBL" id="EDM77311.1"/>
    </source>
</evidence>
<dbReference type="STRING" id="391625.PPSIR1_26378"/>
<dbReference type="Proteomes" id="UP000005801">
    <property type="component" value="Unassembled WGS sequence"/>
</dbReference>
<dbReference type="Gene3D" id="3.30.60.140">
    <property type="match status" value="1"/>
</dbReference>
<evidence type="ECO:0000259" key="1">
    <source>
        <dbReference type="PROSITE" id="PS50042"/>
    </source>
</evidence>
<sequence length="678" mass="75328">MDVDIIPAGEARQAPPAHSEWTELSEISELSELSERAELLELSELIMAEGRRRFLPSGEVLWYQSDEAHELAWIAAGTLEVQINGRRVNAVGPSELIGEVSVFGALQTRSATLRALGDVEVWIISRTQLSSLRAKNPEIYDCILDEALRALVGRVRGVSLRLARLGEGTEPRAQDEPVNIFREGGGFPGEHHAKQIALRTMPVLEELDAALIERLAERFGSHVFDDGEVIFRQGERSHGIFLLANGRVRAALDIGTEAAMPVAPIQRGRPFGLPATLLELERPETVVADGPCWLLHLSPEAHEGLGGEIGRAWREALLAAARAELEDRNRNQIELEQRRAAKLAKAPGRAGVRRPTFQVLTSDERESVRETVDAIMDKLAPHRRLLPDAGACALHHCDECFGLHRAKLERCVVEGRPVHMILPAYPAKSPNAVTKVLGELPDMAEEQSLLYLQRVCDDVASVYEGGAQITLCSDGRVFSDLVLVTDEQVTAYGVEIEAMIERLRLRSIDVFAIEELFEVSSYDGMRDHLAVHYGEAIEALRDRSRMHPHMRSMYNGIHRFLFEDTVKVETGKSRSKIRKECSTRAYGVIQRSNAFSRLIAECFPDALRLSIHPQPPHSAKIGILLGTATDAWITPWHGVAVLDRDGYHLMKRSEAEAMGAVMVERRGRPSHYEVRDAG</sequence>
<dbReference type="AlphaFoldDB" id="A6G9Y6"/>
<dbReference type="Pfam" id="PF00027">
    <property type="entry name" value="cNMP_binding"/>
    <property type="match status" value="2"/>
</dbReference>
<dbReference type="InterPro" id="IPR000595">
    <property type="entry name" value="cNMP-bd_dom"/>
</dbReference>
<accession>A6G9Y6</accession>
<dbReference type="InterPro" id="IPR007817">
    <property type="entry name" value="Isocyanide_synthase_DIT1"/>
</dbReference>
<dbReference type="CDD" id="cd00038">
    <property type="entry name" value="CAP_ED"/>
    <property type="match status" value="2"/>
</dbReference>
<dbReference type="InterPro" id="IPR018488">
    <property type="entry name" value="cNMP-bd_CS"/>
</dbReference>